<proteinExistence type="predicted"/>
<keyword evidence="2" id="KW-0472">Membrane</keyword>
<feature type="transmembrane region" description="Helical" evidence="2">
    <location>
        <begin position="517"/>
        <end position="535"/>
    </location>
</feature>
<protein>
    <submittedName>
        <fullName evidence="3">DUF2339 domain-containing protein</fullName>
    </submittedName>
</protein>
<accession>A0A940S1C2</accession>
<evidence type="ECO:0000313" key="3">
    <source>
        <dbReference type="EMBL" id="MBP0483993.1"/>
    </source>
</evidence>
<comment type="caution">
    <text evidence="3">The sequence shown here is derived from an EMBL/GenBank/DDBJ whole genome shotgun (WGS) entry which is preliminary data.</text>
</comment>
<dbReference type="Pfam" id="PF10101">
    <property type="entry name" value="DUF2339"/>
    <property type="match status" value="2"/>
</dbReference>
<feature type="transmembrane region" description="Helical" evidence="2">
    <location>
        <begin position="265"/>
        <end position="280"/>
    </location>
</feature>
<feature type="transmembrane region" description="Helical" evidence="2">
    <location>
        <begin position="145"/>
        <end position="165"/>
    </location>
</feature>
<sequence>MEALLVLLGLALLALPVAVIVLIIRLVDLRRTVRALSARTDALAAQLKALTAIPAAAVPELTDTASQSVPPPVGPDPHPPVAPVTSDAAPARSPEPRPQRAASPLAAHARRLALWLRENWFYAIAAVSLALAGIFLVQYGVETGLLSPPLRVAAALTLGSALIAAGERIRRRPGEADGDTEATTTAYLPSTLSSAGLVTLMGAILAARLLYDLIAPGPTLGALFATALGGLVLGWRNGPLLAAIGVLGGQAAPFLVGGGSETPEALLPYFALLTALGLGIDTLRRWAWVSVLSLGSGLIAGTMLWLSEGGGRESMDMAFAVFATALAILATLIPARGLTPDHASPCPLQWIAQQKARPRFPVWLALGTTAAACLILLGSADGGETPWWAALTLATTLALLFTHWSSRAPGLQDAALIPAATVLLLLVSPDLTRPLLQALHDRLATEASQTEARMPLAVSLAFLAPLLLTLATAWRSLRGPSRAGRHWAAAAALMAPLGGLALELTWKPAQIIGPWPWALHALTTAALMTLLAERFARADGTDSTDRLRPAMATISALACLAFALGIILTEAALTLSLAATVLAAAALDRRFDLAPMTGYIVAGILALGYRLTVDPGVGWGFGAPFPHALAAYAGTLTALVIARALLAPRNRPRARVFLESAAWSTAALTASVILYHLIDRLTAHPAGSEHWVSGLHASVWLAVALAQLDRLKLRTRLRWLRIGLAAIFGLTGSALLAVALTFGNPLVEHQHVAGPVLLNTLAPAYLFPALILGAGALRLDHVHRILRAILGAGAVTLGALWAALVIRHAFQGADGLAISQGITQPELYTYTLALLASGAALFLRALQHHRTGLRRAALAVIGLAVAKVFLIDAAGLDGLARVFSFLLLGLSLAGLAWLNRWAQMRAT</sequence>
<feature type="transmembrane region" description="Helical" evidence="2">
    <location>
        <begin position="858"/>
        <end position="876"/>
    </location>
</feature>
<feature type="transmembrane region" description="Helical" evidence="2">
    <location>
        <begin position="456"/>
        <end position="474"/>
    </location>
</feature>
<feature type="transmembrane region" description="Helical" evidence="2">
    <location>
        <begin position="120"/>
        <end position="139"/>
    </location>
</feature>
<feature type="transmembrane region" description="Helical" evidence="2">
    <location>
        <begin position="547"/>
        <end position="565"/>
    </location>
</feature>
<feature type="transmembrane region" description="Helical" evidence="2">
    <location>
        <begin position="486"/>
        <end position="505"/>
    </location>
</feature>
<feature type="transmembrane region" description="Helical" evidence="2">
    <location>
        <begin position="186"/>
        <end position="207"/>
    </location>
</feature>
<dbReference type="InterPro" id="IPR014600">
    <property type="entry name" value="UCP035905_mem"/>
</dbReference>
<gene>
    <name evidence="3" type="ORF">J5474_16045</name>
</gene>
<dbReference type="PANTHER" id="PTHR38434:SF1">
    <property type="entry name" value="BLL2549 PROTEIN"/>
    <property type="match status" value="1"/>
</dbReference>
<feature type="transmembrane region" description="Helical" evidence="2">
    <location>
        <begin position="594"/>
        <end position="613"/>
    </location>
</feature>
<dbReference type="PANTHER" id="PTHR38434">
    <property type="entry name" value="BLL2549 PROTEIN"/>
    <property type="match status" value="1"/>
</dbReference>
<feature type="transmembrane region" description="Helical" evidence="2">
    <location>
        <begin position="786"/>
        <end position="807"/>
    </location>
</feature>
<organism evidence="3 4">
    <name type="scientific">Sagittula salina</name>
    <dbReference type="NCBI Taxonomy" id="2820268"/>
    <lineage>
        <taxon>Bacteria</taxon>
        <taxon>Pseudomonadati</taxon>
        <taxon>Pseudomonadota</taxon>
        <taxon>Alphaproteobacteria</taxon>
        <taxon>Rhodobacterales</taxon>
        <taxon>Roseobacteraceae</taxon>
        <taxon>Sagittula</taxon>
    </lineage>
</organism>
<dbReference type="EMBL" id="JAGISH010000009">
    <property type="protein sequence ID" value="MBP0483993.1"/>
    <property type="molecule type" value="Genomic_DNA"/>
</dbReference>
<feature type="transmembrane region" description="Helical" evidence="2">
    <location>
        <begin position="360"/>
        <end position="380"/>
    </location>
</feature>
<feature type="transmembrane region" description="Helical" evidence="2">
    <location>
        <begin position="6"/>
        <end position="27"/>
    </location>
</feature>
<keyword evidence="2" id="KW-1133">Transmembrane helix</keyword>
<feature type="transmembrane region" description="Helical" evidence="2">
    <location>
        <begin position="720"/>
        <end position="742"/>
    </location>
</feature>
<evidence type="ECO:0000256" key="1">
    <source>
        <dbReference type="SAM" id="MobiDB-lite"/>
    </source>
</evidence>
<dbReference type="RefSeq" id="WP_209361941.1">
    <property type="nucleotide sequence ID" value="NZ_JAGISH010000009.1"/>
</dbReference>
<dbReference type="Proteomes" id="UP000675940">
    <property type="component" value="Unassembled WGS sequence"/>
</dbReference>
<feature type="transmembrane region" description="Helical" evidence="2">
    <location>
        <begin position="827"/>
        <end position="846"/>
    </location>
</feature>
<name>A0A940S1C2_9RHOB</name>
<feature type="compositionally biased region" description="Pro residues" evidence="1">
    <location>
        <begin position="69"/>
        <end position="82"/>
    </location>
</feature>
<feature type="transmembrane region" description="Helical" evidence="2">
    <location>
        <begin position="213"/>
        <end position="233"/>
    </location>
</feature>
<feature type="transmembrane region" description="Helical" evidence="2">
    <location>
        <begin position="625"/>
        <end position="645"/>
    </location>
</feature>
<keyword evidence="2" id="KW-0812">Transmembrane</keyword>
<keyword evidence="4" id="KW-1185">Reference proteome</keyword>
<reference evidence="3" key="1">
    <citation type="submission" date="2021-03" db="EMBL/GenBank/DDBJ databases">
        <title>Sagittula salina sp. nov. strain M10.9X isolated from the marine waste.</title>
        <authorList>
            <person name="Satari L."/>
            <person name="Molina-Menor E."/>
            <person name="Vidal-Verdu A."/>
            <person name="Pascual J."/>
            <person name="Pereto J."/>
            <person name="Porcar M."/>
        </authorList>
    </citation>
    <scope>NUCLEOTIDE SEQUENCE</scope>
    <source>
        <strain evidence="3">M10.9X</strain>
    </source>
</reference>
<feature type="transmembrane region" description="Helical" evidence="2">
    <location>
        <begin position="882"/>
        <end position="902"/>
    </location>
</feature>
<feature type="transmembrane region" description="Helical" evidence="2">
    <location>
        <begin position="287"/>
        <end position="306"/>
    </location>
</feature>
<feature type="transmembrane region" description="Helical" evidence="2">
    <location>
        <begin position="240"/>
        <end position="259"/>
    </location>
</feature>
<dbReference type="AlphaFoldDB" id="A0A940S1C2"/>
<dbReference type="InterPro" id="IPR019286">
    <property type="entry name" value="DUF2339_TM"/>
</dbReference>
<evidence type="ECO:0000256" key="2">
    <source>
        <dbReference type="SAM" id="Phobius"/>
    </source>
</evidence>
<feature type="region of interest" description="Disordered" evidence="1">
    <location>
        <begin position="64"/>
        <end position="102"/>
    </location>
</feature>
<evidence type="ECO:0000313" key="4">
    <source>
        <dbReference type="Proteomes" id="UP000675940"/>
    </source>
</evidence>
<feature type="transmembrane region" description="Helical" evidence="2">
    <location>
        <begin position="762"/>
        <end position="779"/>
    </location>
</feature>
<feature type="transmembrane region" description="Helical" evidence="2">
    <location>
        <begin position="318"/>
        <end position="339"/>
    </location>
</feature>
<dbReference type="PIRSF" id="PIRSF035905">
    <property type="entry name" value="UCP035905_mp"/>
    <property type="match status" value="1"/>
</dbReference>
<feature type="transmembrane region" description="Helical" evidence="2">
    <location>
        <begin position="386"/>
        <end position="404"/>
    </location>
</feature>